<dbReference type="Proteomes" id="UP001341281">
    <property type="component" value="Chromosome 09"/>
</dbReference>
<organism evidence="2 3">
    <name type="scientific">Paspalum notatum var. saurae</name>
    <dbReference type="NCBI Taxonomy" id="547442"/>
    <lineage>
        <taxon>Eukaryota</taxon>
        <taxon>Viridiplantae</taxon>
        <taxon>Streptophyta</taxon>
        <taxon>Embryophyta</taxon>
        <taxon>Tracheophyta</taxon>
        <taxon>Spermatophyta</taxon>
        <taxon>Magnoliopsida</taxon>
        <taxon>Liliopsida</taxon>
        <taxon>Poales</taxon>
        <taxon>Poaceae</taxon>
        <taxon>PACMAD clade</taxon>
        <taxon>Panicoideae</taxon>
        <taxon>Andropogonodae</taxon>
        <taxon>Paspaleae</taxon>
        <taxon>Paspalinae</taxon>
        <taxon>Paspalum</taxon>
    </lineage>
</organism>
<dbReference type="AlphaFoldDB" id="A0AAQ3XDF4"/>
<proteinExistence type="predicted"/>
<evidence type="ECO:0000256" key="1">
    <source>
        <dbReference type="SAM" id="Phobius"/>
    </source>
</evidence>
<reference evidence="2 3" key="1">
    <citation type="submission" date="2024-02" db="EMBL/GenBank/DDBJ databases">
        <title>High-quality chromosome-scale genome assembly of Pensacola bahiagrass (Paspalum notatum Flugge var. saurae).</title>
        <authorList>
            <person name="Vega J.M."/>
            <person name="Podio M."/>
            <person name="Orjuela J."/>
            <person name="Siena L.A."/>
            <person name="Pessino S.C."/>
            <person name="Combes M.C."/>
            <person name="Mariac C."/>
            <person name="Albertini E."/>
            <person name="Pupilli F."/>
            <person name="Ortiz J.P.A."/>
            <person name="Leblanc O."/>
        </authorList>
    </citation>
    <scope>NUCLEOTIDE SEQUENCE [LARGE SCALE GENOMIC DNA]</scope>
    <source>
        <strain evidence="2">R1</strain>
        <tissue evidence="2">Leaf</tissue>
    </source>
</reference>
<dbReference type="EMBL" id="CP144753">
    <property type="protein sequence ID" value="WVZ92247.1"/>
    <property type="molecule type" value="Genomic_DNA"/>
</dbReference>
<evidence type="ECO:0000313" key="3">
    <source>
        <dbReference type="Proteomes" id="UP001341281"/>
    </source>
</evidence>
<sequence>MMFYKYRVPLLCLYWWWAVSSSRIKRVMIWQQAASVGSMLVLFMQVFWLP</sequence>
<keyword evidence="3" id="KW-1185">Reference proteome</keyword>
<keyword evidence="1" id="KW-1133">Transmembrane helix</keyword>
<gene>
    <name evidence="2" type="ORF">U9M48_038328</name>
</gene>
<keyword evidence="1" id="KW-0472">Membrane</keyword>
<feature type="transmembrane region" description="Helical" evidence="1">
    <location>
        <begin position="31"/>
        <end position="49"/>
    </location>
</feature>
<keyword evidence="1" id="KW-0812">Transmembrane</keyword>
<evidence type="ECO:0000313" key="2">
    <source>
        <dbReference type="EMBL" id="WVZ92247.1"/>
    </source>
</evidence>
<protein>
    <submittedName>
        <fullName evidence="2">Uncharacterized protein</fullName>
    </submittedName>
</protein>
<accession>A0AAQ3XDF4</accession>
<name>A0AAQ3XDF4_PASNO</name>